<evidence type="ECO:0000256" key="2">
    <source>
        <dbReference type="SAM" id="SignalP"/>
    </source>
</evidence>
<dbReference type="AlphaFoldDB" id="A0AA35ZAB6"/>
<sequence>MLLQLHSNLNFILASQIVSLCSNLLTTPCSANNSTGGKTSANTPCSPVSQQLKIFSCFFDPKSSEAQIWTGNALPLLFQHTRHCIPPFISDLQPGDRPFHHQPTTPPPATLPPPSPPSVTLSPLLPPSPNRSPPGPSSTTHILIQSLNNKLKLMERHVQMLDKMERGSITLSSHEINSTPPPSCLFPFPPSQGLQKAKGKH</sequence>
<evidence type="ECO:0000256" key="1">
    <source>
        <dbReference type="SAM" id="MobiDB-lite"/>
    </source>
</evidence>
<evidence type="ECO:0000313" key="3">
    <source>
        <dbReference type="EMBL" id="CAI9288559.1"/>
    </source>
</evidence>
<feature type="compositionally biased region" description="Pro residues" evidence="1">
    <location>
        <begin position="104"/>
        <end position="117"/>
    </location>
</feature>
<feature type="region of interest" description="Disordered" evidence="1">
    <location>
        <begin position="92"/>
        <end position="141"/>
    </location>
</feature>
<feature type="chain" id="PRO_5041206984" evidence="2">
    <location>
        <begin position="32"/>
        <end position="201"/>
    </location>
</feature>
<name>A0AA35ZAB6_LACSI</name>
<organism evidence="3 4">
    <name type="scientific">Lactuca saligna</name>
    <name type="common">Willowleaf lettuce</name>
    <dbReference type="NCBI Taxonomy" id="75948"/>
    <lineage>
        <taxon>Eukaryota</taxon>
        <taxon>Viridiplantae</taxon>
        <taxon>Streptophyta</taxon>
        <taxon>Embryophyta</taxon>
        <taxon>Tracheophyta</taxon>
        <taxon>Spermatophyta</taxon>
        <taxon>Magnoliopsida</taxon>
        <taxon>eudicotyledons</taxon>
        <taxon>Gunneridae</taxon>
        <taxon>Pentapetalae</taxon>
        <taxon>asterids</taxon>
        <taxon>campanulids</taxon>
        <taxon>Asterales</taxon>
        <taxon>Asteraceae</taxon>
        <taxon>Cichorioideae</taxon>
        <taxon>Cichorieae</taxon>
        <taxon>Lactucinae</taxon>
        <taxon>Lactuca</taxon>
    </lineage>
</organism>
<keyword evidence="4" id="KW-1185">Reference proteome</keyword>
<accession>A0AA35ZAB6</accession>
<feature type="compositionally biased region" description="Pro residues" evidence="1">
    <location>
        <begin position="124"/>
        <end position="136"/>
    </location>
</feature>
<feature type="region of interest" description="Disordered" evidence="1">
    <location>
        <begin position="172"/>
        <end position="201"/>
    </location>
</feature>
<dbReference type="EMBL" id="OX465081">
    <property type="protein sequence ID" value="CAI9288559.1"/>
    <property type="molecule type" value="Genomic_DNA"/>
</dbReference>
<feature type="signal peptide" evidence="2">
    <location>
        <begin position="1"/>
        <end position="31"/>
    </location>
</feature>
<proteinExistence type="predicted"/>
<feature type="compositionally biased region" description="Pro residues" evidence="1">
    <location>
        <begin position="179"/>
        <end position="190"/>
    </location>
</feature>
<reference evidence="3" key="1">
    <citation type="submission" date="2023-04" db="EMBL/GenBank/DDBJ databases">
        <authorList>
            <person name="Vijverberg K."/>
            <person name="Xiong W."/>
            <person name="Schranz E."/>
        </authorList>
    </citation>
    <scope>NUCLEOTIDE SEQUENCE</scope>
</reference>
<keyword evidence="2" id="KW-0732">Signal</keyword>
<gene>
    <name evidence="3" type="ORF">LSALG_LOCUS27848</name>
</gene>
<evidence type="ECO:0000313" key="4">
    <source>
        <dbReference type="Proteomes" id="UP001177003"/>
    </source>
</evidence>
<protein>
    <submittedName>
        <fullName evidence="3">Uncharacterized protein</fullName>
    </submittedName>
</protein>
<dbReference type="Proteomes" id="UP001177003">
    <property type="component" value="Chromosome 5"/>
</dbReference>